<evidence type="ECO:0008006" key="5">
    <source>
        <dbReference type="Google" id="ProtNLM"/>
    </source>
</evidence>
<evidence type="ECO:0000256" key="1">
    <source>
        <dbReference type="ARBA" id="ARBA00038362"/>
    </source>
</evidence>
<dbReference type="AlphaFoldDB" id="A0AAW1PBZ6"/>
<dbReference type="GO" id="GO:0005737">
    <property type="term" value="C:cytoplasm"/>
    <property type="evidence" value="ECO:0007669"/>
    <property type="project" value="TreeGrafter"/>
</dbReference>
<feature type="region of interest" description="Disordered" evidence="2">
    <location>
        <begin position="1"/>
        <end position="52"/>
    </location>
</feature>
<dbReference type="CDD" id="cd07067">
    <property type="entry name" value="HP_PGM_like"/>
    <property type="match status" value="1"/>
</dbReference>
<gene>
    <name evidence="3" type="ORF">WJX73_004631</name>
</gene>
<comment type="similarity">
    <text evidence="1">Belongs to the phosphoglycerate mutase family.</text>
</comment>
<evidence type="ECO:0000313" key="3">
    <source>
        <dbReference type="EMBL" id="KAK9807423.1"/>
    </source>
</evidence>
<dbReference type="EMBL" id="JALJOQ010000030">
    <property type="protein sequence ID" value="KAK9807423.1"/>
    <property type="molecule type" value="Genomic_DNA"/>
</dbReference>
<evidence type="ECO:0000256" key="2">
    <source>
        <dbReference type="SAM" id="MobiDB-lite"/>
    </source>
</evidence>
<dbReference type="InterPro" id="IPR050275">
    <property type="entry name" value="PGM_Phosphatase"/>
</dbReference>
<dbReference type="GO" id="GO:0016791">
    <property type="term" value="F:phosphatase activity"/>
    <property type="evidence" value="ECO:0007669"/>
    <property type="project" value="TreeGrafter"/>
</dbReference>
<dbReference type="InterPro" id="IPR029033">
    <property type="entry name" value="His_PPase_superfam"/>
</dbReference>
<evidence type="ECO:0000313" key="4">
    <source>
        <dbReference type="Proteomes" id="UP001465755"/>
    </source>
</evidence>
<dbReference type="InterPro" id="IPR013078">
    <property type="entry name" value="His_Pase_superF_clade-1"/>
</dbReference>
<dbReference type="PANTHER" id="PTHR48100">
    <property type="entry name" value="BROAD-SPECIFICITY PHOSPHATASE YOR283W-RELATED"/>
    <property type="match status" value="1"/>
</dbReference>
<protein>
    <recommendedName>
        <fullName evidence="5">Phosphoglycerate mutase family protein</fullName>
    </recommendedName>
</protein>
<dbReference type="SUPFAM" id="SSF53254">
    <property type="entry name" value="Phosphoglycerate mutase-like"/>
    <property type="match status" value="1"/>
</dbReference>
<dbReference type="PANTHER" id="PTHR48100:SF1">
    <property type="entry name" value="HISTIDINE PHOSPHATASE FAMILY PROTEIN-RELATED"/>
    <property type="match status" value="1"/>
</dbReference>
<dbReference type="SMART" id="SM00855">
    <property type="entry name" value="PGAM"/>
    <property type="match status" value="1"/>
</dbReference>
<accession>A0AAW1PBZ6</accession>
<reference evidence="3 4" key="1">
    <citation type="journal article" date="2024" name="Nat. Commun.">
        <title>Phylogenomics reveals the evolutionary origins of lichenization in chlorophyte algae.</title>
        <authorList>
            <person name="Puginier C."/>
            <person name="Libourel C."/>
            <person name="Otte J."/>
            <person name="Skaloud P."/>
            <person name="Haon M."/>
            <person name="Grisel S."/>
            <person name="Petersen M."/>
            <person name="Berrin J.G."/>
            <person name="Delaux P.M."/>
            <person name="Dal Grande F."/>
            <person name="Keller J."/>
        </authorList>
    </citation>
    <scope>NUCLEOTIDE SEQUENCE [LARGE SCALE GENOMIC DNA]</scope>
    <source>
        <strain evidence="3 4">SAG 2036</strain>
    </source>
</reference>
<keyword evidence="4" id="KW-1185">Reference proteome</keyword>
<comment type="caution">
    <text evidence="3">The sequence shown here is derived from an EMBL/GenBank/DDBJ whole genome shotgun (WGS) entry which is preliminary data.</text>
</comment>
<proteinExistence type="inferred from homology"/>
<dbReference type="Gene3D" id="3.40.50.1240">
    <property type="entry name" value="Phosphoglycerate mutase-like"/>
    <property type="match status" value="1"/>
</dbReference>
<sequence>MLRSKPSRPEPVCHPPPAKRAKTGSSWEKGASGHESPPLCFTPPGWPDNTESRAGAETLQRIHSAERLFCSQTLSTPICPPKGVVASQRLDSQDEFTISYSQHYARPVSQGPSCTSEGAKAAVECECEAATQPLGPPDGGVLGINAAEAAGGGASGAAWGPPKPEISDCISTDSITPELAMLPATDGPQKLFPVFRRKAEWKTVHVIRHGESEYNAATRNQIDFADPLIYNPQLTAKGRAQSQRLKSQLAGMKLPQKVLWVTSPLSRAMQTMLLSCPKPDLLKGAQANPSSNAGYRTVVRSELSEHLMTTGDVGMPASFLRSKFPQLTGALEGLEERWWFSPCSNDAVLRCAGCYEPRRSLVERVGQFRRWVMEQPEKTIIVYGHSTMLREFIGGDKSLRNCELFTLQV</sequence>
<dbReference type="Proteomes" id="UP001465755">
    <property type="component" value="Unassembled WGS sequence"/>
</dbReference>
<name>A0AAW1PBZ6_9CHLO</name>
<dbReference type="Pfam" id="PF00300">
    <property type="entry name" value="His_Phos_1"/>
    <property type="match status" value="1"/>
</dbReference>
<organism evidence="3 4">
    <name type="scientific">Symbiochloris irregularis</name>
    <dbReference type="NCBI Taxonomy" id="706552"/>
    <lineage>
        <taxon>Eukaryota</taxon>
        <taxon>Viridiplantae</taxon>
        <taxon>Chlorophyta</taxon>
        <taxon>core chlorophytes</taxon>
        <taxon>Trebouxiophyceae</taxon>
        <taxon>Trebouxiales</taxon>
        <taxon>Trebouxiaceae</taxon>
        <taxon>Symbiochloris</taxon>
    </lineage>
</organism>